<keyword evidence="8" id="KW-1185">Reference proteome</keyword>
<comment type="cofactor">
    <cofactor evidence="1">
        <name>Zn(2+)</name>
        <dbReference type="ChEBI" id="CHEBI:29105"/>
    </cofactor>
</comment>
<dbReference type="Gene3D" id="3.40.50.720">
    <property type="entry name" value="NAD(P)-binding Rossmann-like Domain"/>
    <property type="match status" value="1"/>
</dbReference>
<dbReference type="PANTHER" id="PTHR43189">
    <property type="entry name" value="ZINC-TYPE ALCOHOL DEHYDROGENASE-LIKE PROTEIN C1198.01-RELATED"/>
    <property type="match status" value="1"/>
</dbReference>
<dbReference type="GO" id="GO:0008270">
    <property type="term" value="F:zinc ion binding"/>
    <property type="evidence" value="ECO:0007669"/>
    <property type="project" value="InterPro"/>
</dbReference>
<evidence type="ECO:0000256" key="4">
    <source>
        <dbReference type="ARBA" id="ARBA00023002"/>
    </source>
</evidence>
<dbReference type="EMBL" id="LWQS01000093">
    <property type="protein sequence ID" value="OAN40551.1"/>
    <property type="molecule type" value="Genomic_DNA"/>
</dbReference>
<comment type="caution">
    <text evidence="7">The sequence shown here is derived from an EMBL/GenBank/DDBJ whole genome shotgun (WGS) entry which is preliminary data.</text>
</comment>
<reference evidence="7 8" key="1">
    <citation type="submission" date="2016-04" db="EMBL/GenBank/DDBJ databases">
        <title>Chloroflexus islandicus sp. nov., a thermophilic filamentous anoxygenic phototrophic bacterium from geyser Strokkur (Iceland).</title>
        <authorList>
            <person name="Gaisin V.A."/>
            <person name="Kalashnikov A.M."/>
            <person name="Sukhacheva M.V."/>
            <person name="Grouzdev D.S."/>
            <person name="Ivanov T.M."/>
            <person name="Kuznetsov B."/>
            <person name="Gorlenko V.M."/>
        </authorList>
    </citation>
    <scope>NUCLEOTIDE SEQUENCE [LARGE SCALE GENOMIC DNA]</scope>
    <source>
        <strain evidence="8">isl-2</strain>
    </source>
</reference>
<organism evidence="7 8">
    <name type="scientific">Chloroflexus islandicus</name>
    <dbReference type="NCBI Taxonomy" id="1707952"/>
    <lineage>
        <taxon>Bacteria</taxon>
        <taxon>Bacillati</taxon>
        <taxon>Chloroflexota</taxon>
        <taxon>Chloroflexia</taxon>
        <taxon>Chloroflexales</taxon>
        <taxon>Chloroflexineae</taxon>
        <taxon>Chloroflexaceae</taxon>
        <taxon>Chloroflexus</taxon>
    </lineage>
</organism>
<evidence type="ECO:0000259" key="6">
    <source>
        <dbReference type="Pfam" id="PF16912"/>
    </source>
</evidence>
<feature type="domain" description="Alcohol dehydrogenase-like N-terminal" evidence="5">
    <location>
        <begin position="26"/>
        <end position="140"/>
    </location>
</feature>
<dbReference type="RefSeq" id="WP_066790866.1">
    <property type="nucleotide sequence ID" value="NZ_LWQS01000093.1"/>
</dbReference>
<keyword evidence="4" id="KW-0560">Oxidoreductase</keyword>
<evidence type="ECO:0000256" key="2">
    <source>
        <dbReference type="ARBA" id="ARBA00022723"/>
    </source>
</evidence>
<dbReference type="InterPro" id="IPR002328">
    <property type="entry name" value="ADH_Zn_CS"/>
</dbReference>
<dbReference type="InterPro" id="IPR036291">
    <property type="entry name" value="NAD(P)-bd_dom_sf"/>
</dbReference>
<dbReference type="AlphaFoldDB" id="A0A178LZT9"/>
<dbReference type="InterPro" id="IPR031640">
    <property type="entry name" value="Glu_dehyd_C"/>
</dbReference>
<dbReference type="OrthoDB" id="9809185at2"/>
<dbReference type="Pfam" id="PF08240">
    <property type="entry name" value="ADH_N"/>
    <property type="match status" value="1"/>
</dbReference>
<protein>
    <submittedName>
        <fullName evidence="7">Alcohol dehydrogenase</fullName>
    </submittedName>
</protein>
<dbReference type="PANTHER" id="PTHR43189:SF2">
    <property type="entry name" value="GLUCOSE 1-DEHYDROGENASE"/>
    <property type="match status" value="1"/>
</dbReference>
<dbReference type="InterPro" id="IPR013154">
    <property type="entry name" value="ADH-like_N"/>
</dbReference>
<dbReference type="Proteomes" id="UP000078287">
    <property type="component" value="Unassembled WGS sequence"/>
</dbReference>
<evidence type="ECO:0000256" key="3">
    <source>
        <dbReference type="ARBA" id="ARBA00022833"/>
    </source>
</evidence>
<dbReference type="InterPro" id="IPR011032">
    <property type="entry name" value="GroES-like_sf"/>
</dbReference>
<dbReference type="Pfam" id="PF16912">
    <property type="entry name" value="Glu_dehyd_C"/>
    <property type="match status" value="1"/>
</dbReference>
<proteinExistence type="predicted"/>
<name>A0A178LZT9_9CHLR</name>
<dbReference type="Gene3D" id="3.90.180.10">
    <property type="entry name" value="Medium-chain alcohol dehydrogenases, catalytic domain"/>
    <property type="match status" value="1"/>
</dbReference>
<gene>
    <name evidence="7" type="ORF">A6A03_04365</name>
</gene>
<dbReference type="CDD" id="cd08230">
    <property type="entry name" value="glucose_DH"/>
    <property type="match status" value="1"/>
</dbReference>
<dbReference type="SUPFAM" id="SSF50129">
    <property type="entry name" value="GroES-like"/>
    <property type="match status" value="1"/>
</dbReference>
<dbReference type="STRING" id="1707952.A6A03_04365"/>
<accession>A0A178LZT9</accession>
<keyword evidence="2" id="KW-0479">Metal-binding</keyword>
<keyword evidence="3" id="KW-0862">Zinc</keyword>
<evidence type="ECO:0000313" key="7">
    <source>
        <dbReference type="EMBL" id="OAN40551.1"/>
    </source>
</evidence>
<evidence type="ECO:0000256" key="1">
    <source>
        <dbReference type="ARBA" id="ARBA00001947"/>
    </source>
</evidence>
<feature type="domain" description="Glucose dehydrogenase C-terminal" evidence="6">
    <location>
        <begin position="145"/>
        <end position="366"/>
    </location>
</feature>
<dbReference type="SUPFAM" id="SSF51735">
    <property type="entry name" value="NAD(P)-binding Rossmann-fold domains"/>
    <property type="match status" value="1"/>
</dbReference>
<evidence type="ECO:0000313" key="8">
    <source>
        <dbReference type="Proteomes" id="UP000078287"/>
    </source>
</evidence>
<evidence type="ECO:0000259" key="5">
    <source>
        <dbReference type="Pfam" id="PF08240"/>
    </source>
</evidence>
<dbReference type="GO" id="GO:0016491">
    <property type="term" value="F:oxidoreductase activity"/>
    <property type="evidence" value="ECO:0007669"/>
    <property type="project" value="UniProtKB-KW"/>
</dbReference>
<dbReference type="PROSITE" id="PS00059">
    <property type="entry name" value="ADH_ZINC"/>
    <property type="match status" value="1"/>
</dbReference>
<sequence>MDALALRPGSTAVHIVQRPEPAITAPDDVLVRIIRVGICGTDREIVSGGRAKAPDGAAELVIGHEMFGRVEAVGAHVRRVQAGDFAVFTVRRGCGQCLPCTMNRPDMCRTGAYRERGIWGLDGYQTELVLDKETYVVRVPAELEAVGVLAEPLSVAEKAIDEAQRIQQARLPDAAATPDWLFGRRCLVAGLGPIGLLAALALRLRGADVYGLDVVDANTVRPQWLQAIGGHYLDGRATEPAQIAAVAGAMELIFEATGVPAIEYNLLDALAPNGIYVLTGIPGGDRPLQIAGAELMRRLVLNNQAMVGSVNAARDHFQLAVDDLLQAQARWGHDLLARLITHRYPYTAFSDALGQHDDGEIKVVLEWEHAQ</sequence>